<dbReference type="KEGG" id="aaf:AURANDRAFT_61025"/>
<evidence type="ECO:0000313" key="2">
    <source>
        <dbReference type="EMBL" id="EGB12472.1"/>
    </source>
</evidence>
<feature type="compositionally biased region" description="Basic and acidic residues" evidence="1">
    <location>
        <begin position="660"/>
        <end position="674"/>
    </location>
</feature>
<dbReference type="GeneID" id="20223281"/>
<evidence type="ECO:0008006" key="4">
    <source>
        <dbReference type="Google" id="ProtNLM"/>
    </source>
</evidence>
<dbReference type="PANTHER" id="PTHR43431">
    <property type="entry name" value="OXIDOREDUCTASE, SHORT CHAIN DEHYDROGENASE/REDUCTASE FAMILY (AFU_ORTHOLOGUE AFUA_5G14000)"/>
    <property type="match status" value="1"/>
</dbReference>
<dbReference type="PANTHER" id="PTHR43431:SF7">
    <property type="entry name" value="OXIDOREDUCTASE, SHORT CHAIN DEHYDROGENASE_REDUCTASE FAMILY (AFU_ORTHOLOGUE AFUA_5G14000)"/>
    <property type="match status" value="1"/>
</dbReference>
<sequence length="897" mass="94267">MPQKRREAFVAAKEAPAALSALEQLVAEAAAAEAGAARTAKREALAAVQAEGRAFRAARSGARRALGRLRADRRGGDDAVGRALAAVDPVGLLSSWAAFCRAAPENHDVEAPRVARRCRAKWRRFAAPEAAFSDRGVALLGPDGEPARNRGARALVAAAPGAPPALDAVSLDLEKWAPRRGDGSPAVATADGGAAVASALAVGDDVRPAGADHWCTVVAVDALRRLVEIAAPAPLPRAVAAVAGAAPGRRGAAASALELFELWGAAVARPGSAPLLFHLPRRDHAPGLAQLVAWAVEDAAVPETTARRRRPRAAELPPYEAPLLELLRAEHGALVLRWDPRWERRGGDADGGDRRTWADDRAERGRVKLARLGVDEVRAVILRAHGLGAYAEAFAALKVDGAVLQRAMSVGDVEALGVARRADALRLRDVLATLRADGVAEKAICRAYAARRDARVVLERTKAVAGAAVVLELFRGGASAEADAGAWDVVHSGPGGGCRVAGLAPATRYRFRVSVVHGGKQISKFGNVALATTGPPPPPPRLSAWFKTPPDRSRVRDPTGGGWSERTVELLLDGAPPSRDAVFVVLMRDDDDPAGAWVRCHRGRTPRVRATSLVAGRTYAFKAAFAVAERDATPFSEPLRVTAPGALPPGGATVDARPPAPDDRAAAPPPPRDELFESVGGGAWRVAWSDDKQRPYYHNVYGARRRPPAGSAASAVDFRDEAAVAAFVAGVPEPVEVAVHNIGGNVRVPVAETTARVYTKVWELCALSAFHFSKAVVPGMVARGRGTVIFTGATASTRGGAGFAAFASAMAAKRALAQSLAREVGPRGVHVASVIVDGGIDTAFVRDLVGEAAYADLKGRDGLLDPDAIADAYWALHAQRRSAWTHELDLRPYCETW</sequence>
<proteinExistence type="predicted"/>
<name>F0XYS6_AURAN</name>
<dbReference type="eggNOG" id="KOG1014">
    <property type="taxonomic scope" value="Eukaryota"/>
</dbReference>
<keyword evidence="3" id="KW-1185">Reference proteome</keyword>
<dbReference type="OrthoDB" id="5399006at2759"/>
<dbReference type="Pfam" id="PF00106">
    <property type="entry name" value="adh_short"/>
    <property type="match status" value="1"/>
</dbReference>
<dbReference type="AlphaFoldDB" id="F0XYS6"/>
<organism evidence="3">
    <name type="scientific">Aureococcus anophagefferens</name>
    <name type="common">Harmful bloom alga</name>
    <dbReference type="NCBI Taxonomy" id="44056"/>
    <lineage>
        <taxon>Eukaryota</taxon>
        <taxon>Sar</taxon>
        <taxon>Stramenopiles</taxon>
        <taxon>Ochrophyta</taxon>
        <taxon>Pelagophyceae</taxon>
        <taxon>Pelagomonadales</taxon>
        <taxon>Pelagomonadaceae</taxon>
        <taxon>Aureococcus</taxon>
    </lineage>
</organism>
<feature type="region of interest" description="Disordered" evidence="1">
    <location>
        <begin position="533"/>
        <end position="562"/>
    </location>
</feature>
<evidence type="ECO:0000256" key="1">
    <source>
        <dbReference type="SAM" id="MobiDB-lite"/>
    </source>
</evidence>
<dbReference type="InterPro" id="IPR002347">
    <property type="entry name" value="SDR_fam"/>
</dbReference>
<dbReference type="EMBL" id="GL833121">
    <property type="protein sequence ID" value="EGB12472.1"/>
    <property type="molecule type" value="Genomic_DNA"/>
</dbReference>
<protein>
    <recommendedName>
        <fullName evidence="4">SAM domain-containing protein</fullName>
    </recommendedName>
</protein>
<gene>
    <name evidence="2" type="ORF">AURANDRAFT_61025</name>
</gene>
<dbReference type="InterPro" id="IPR036291">
    <property type="entry name" value="NAD(P)-bd_dom_sf"/>
</dbReference>
<dbReference type="RefSeq" id="XP_009033496.1">
    <property type="nucleotide sequence ID" value="XM_009035248.1"/>
</dbReference>
<dbReference type="Gene3D" id="3.40.50.720">
    <property type="entry name" value="NAD(P)-binding Rossmann-like Domain"/>
    <property type="match status" value="1"/>
</dbReference>
<feature type="region of interest" description="Disordered" evidence="1">
    <location>
        <begin position="638"/>
        <end position="674"/>
    </location>
</feature>
<accession>F0XYS6</accession>
<reference evidence="2 3" key="1">
    <citation type="journal article" date="2011" name="Proc. Natl. Acad. Sci. U.S.A.">
        <title>Niche of harmful alga Aureococcus anophagefferens revealed through ecogenomics.</title>
        <authorList>
            <person name="Gobler C.J."/>
            <person name="Berry D.L."/>
            <person name="Dyhrman S.T."/>
            <person name="Wilhelm S.W."/>
            <person name="Salamov A."/>
            <person name="Lobanov A.V."/>
            <person name="Zhang Y."/>
            <person name="Collier J.L."/>
            <person name="Wurch L.L."/>
            <person name="Kustka A.B."/>
            <person name="Dill B.D."/>
            <person name="Shah M."/>
            <person name="VerBerkmoes N.C."/>
            <person name="Kuo A."/>
            <person name="Terry A."/>
            <person name="Pangilinan J."/>
            <person name="Lindquist E.A."/>
            <person name="Lucas S."/>
            <person name="Paulsen I.T."/>
            <person name="Hattenrath-Lehmann T.K."/>
            <person name="Talmage S.C."/>
            <person name="Walker E.A."/>
            <person name="Koch F."/>
            <person name="Burson A.M."/>
            <person name="Marcoval M.A."/>
            <person name="Tang Y.Z."/>
            <person name="Lecleir G.R."/>
            <person name="Coyne K.J."/>
            <person name="Berg G.M."/>
            <person name="Bertrand E.M."/>
            <person name="Saito M.A."/>
            <person name="Gladyshev V.N."/>
            <person name="Grigoriev I.V."/>
        </authorList>
    </citation>
    <scope>NUCLEOTIDE SEQUENCE [LARGE SCALE GENOMIC DNA]</scope>
    <source>
        <strain evidence="3">CCMP 1984</strain>
    </source>
</reference>
<dbReference type="InParanoid" id="F0XYS6"/>
<evidence type="ECO:0000313" key="3">
    <source>
        <dbReference type="Proteomes" id="UP000002729"/>
    </source>
</evidence>
<dbReference type="CDD" id="cd09487">
    <property type="entry name" value="SAM_superfamily"/>
    <property type="match status" value="1"/>
</dbReference>
<dbReference type="Proteomes" id="UP000002729">
    <property type="component" value="Unassembled WGS sequence"/>
</dbReference>
<dbReference type="SUPFAM" id="SSF51735">
    <property type="entry name" value="NAD(P)-binding Rossmann-fold domains"/>
    <property type="match status" value="1"/>
</dbReference>